<dbReference type="eggNOG" id="ENOG5030CA7">
    <property type="taxonomic scope" value="Bacteria"/>
</dbReference>
<dbReference type="STRING" id="317735.RU98_GL000964"/>
<evidence type="ECO:0000313" key="2">
    <source>
        <dbReference type="Proteomes" id="UP000013840"/>
    </source>
</evidence>
<dbReference type="PATRIC" id="fig|1158612.3.peg.372"/>
<dbReference type="RefSeq" id="WP_010770569.1">
    <property type="nucleotide sequence ID" value="NZ_KB946332.1"/>
</dbReference>
<evidence type="ECO:0000313" key="1">
    <source>
        <dbReference type="EMBL" id="EOL50372.1"/>
    </source>
</evidence>
<dbReference type="Proteomes" id="UP000013840">
    <property type="component" value="Unassembled WGS sequence"/>
</dbReference>
<gene>
    <name evidence="1" type="ORF">UC7_00365</name>
</gene>
<reference evidence="1 2" key="1">
    <citation type="submission" date="2013-02" db="EMBL/GenBank/DDBJ databases">
        <title>The Genome Sequence of Enterococcus caccae BAA-1240.</title>
        <authorList>
            <consortium name="The Broad Institute Genome Sequencing Platform"/>
            <consortium name="The Broad Institute Genome Sequencing Center for Infectious Disease"/>
            <person name="Earl A.M."/>
            <person name="Gilmore M.S."/>
            <person name="Lebreton F."/>
            <person name="Walker B."/>
            <person name="Young S.K."/>
            <person name="Zeng Q."/>
            <person name="Gargeya S."/>
            <person name="Fitzgerald M."/>
            <person name="Haas B."/>
            <person name="Abouelleil A."/>
            <person name="Alvarado L."/>
            <person name="Arachchi H.M."/>
            <person name="Berlin A.M."/>
            <person name="Chapman S.B."/>
            <person name="Dewar J."/>
            <person name="Goldberg J."/>
            <person name="Griggs A."/>
            <person name="Gujja S."/>
            <person name="Hansen M."/>
            <person name="Howarth C."/>
            <person name="Imamovic A."/>
            <person name="Larimer J."/>
            <person name="McCowan C."/>
            <person name="Murphy C."/>
            <person name="Neiman D."/>
            <person name="Pearson M."/>
            <person name="Priest M."/>
            <person name="Roberts A."/>
            <person name="Saif S."/>
            <person name="Shea T."/>
            <person name="Sisk P."/>
            <person name="Sykes S."/>
            <person name="Wortman J."/>
            <person name="Nusbaum C."/>
            <person name="Birren B."/>
        </authorList>
    </citation>
    <scope>NUCLEOTIDE SEQUENCE [LARGE SCALE GENOMIC DNA]</scope>
    <source>
        <strain evidence="1 2">ATCC BAA-1240</strain>
    </source>
</reference>
<keyword evidence="2" id="KW-1185">Reference proteome</keyword>
<dbReference type="EMBL" id="AJAU01000005">
    <property type="protein sequence ID" value="EOL50372.1"/>
    <property type="molecule type" value="Genomic_DNA"/>
</dbReference>
<name>R3WSJ9_9ENTE</name>
<protein>
    <submittedName>
        <fullName evidence="1">Uncharacterized protein</fullName>
    </submittedName>
</protein>
<dbReference type="OrthoDB" id="2361688at2"/>
<sequence length="87" mass="9739">MLEAVEKLWKEYKKNMQKVSARAIGRALVQKKESEKKKVKRLGEAEEKIAKASISTATSGLQESVKGQFGKKVTQVLDDQGKTLDNF</sequence>
<organism evidence="1 2">
    <name type="scientific">Enterococcus caccae ATCC BAA-1240</name>
    <dbReference type="NCBI Taxonomy" id="1158612"/>
    <lineage>
        <taxon>Bacteria</taxon>
        <taxon>Bacillati</taxon>
        <taxon>Bacillota</taxon>
        <taxon>Bacilli</taxon>
        <taxon>Lactobacillales</taxon>
        <taxon>Enterococcaceae</taxon>
        <taxon>Enterococcus</taxon>
    </lineage>
</organism>
<dbReference type="AlphaFoldDB" id="R3WSJ9"/>
<comment type="caution">
    <text evidence="1">The sequence shown here is derived from an EMBL/GenBank/DDBJ whole genome shotgun (WGS) entry which is preliminary data.</text>
</comment>
<accession>R3WSJ9</accession>
<proteinExistence type="predicted"/>